<dbReference type="InterPro" id="IPR027417">
    <property type="entry name" value="P-loop_NTPase"/>
</dbReference>
<dbReference type="SUPFAM" id="SSF52540">
    <property type="entry name" value="P-loop containing nucleoside triphosphate hydrolases"/>
    <property type="match status" value="1"/>
</dbReference>
<dbReference type="RefSeq" id="WP_118089294.1">
    <property type="nucleotide sequence ID" value="NZ_JACTGM010000015.1"/>
</dbReference>
<evidence type="ECO:0000313" key="9">
    <source>
        <dbReference type="EMBL" id="RGP89898.1"/>
    </source>
</evidence>
<evidence type="ECO:0000256" key="3">
    <source>
        <dbReference type="ARBA" id="ARBA00022692"/>
    </source>
</evidence>
<dbReference type="Pfam" id="PF10412">
    <property type="entry name" value="TrwB_AAD_bind"/>
    <property type="match status" value="1"/>
</dbReference>
<feature type="domain" description="Type IV secretion system coupling protein TraD DNA-binding" evidence="8">
    <location>
        <begin position="183"/>
        <end position="564"/>
    </location>
</feature>
<feature type="transmembrane region" description="Helical" evidence="7">
    <location>
        <begin position="117"/>
        <end position="136"/>
    </location>
</feature>
<dbReference type="AlphaFoldDB" id="A0A395U0K4"/>
<keyword evidence="3 7" id="KW-0812">Transmembrane</keyword>
<dbReference type="Proteomes" id="UP000266701">
    <property type="component" value="Unassembled WGS sequence"/>
</dbReference>
<dbReference type="InterPro" id="IPR019476">
    <property type="entry name" value="T4SS_TraD_DNA-bd"/>
</dbReference>
<gene>
    <name evidence="9" type="ORF">BC353_10075</name>
</gene>
<dbReference type="EMBL" id="MCBA01000067">
    <property type="protein sequence ID" value="RGP89898.1"/>
    <property type="molecule type" value="Genomic_DNA"/>
</dbReference>
<accession>A0A395U0K4</accession>
<feature type="region of interest" description="Disordered" evidence="6">
    <location>
        <begin position="613"/>
        <end position="643"/>
    </location>
</feature>
<dbReference type="CDD" id="cd01127">
    <property type="entry name" value="TrwB_TraG_TraD_VirD4"/>
    <property type="match status" value="1"/>
</dbReference>
<dbReference type="InterPro" id="IPR051539">
    <property type="entry name" value="T4SS-coupling_protein"/>
</dbReference>
<comment type="subcellular location">
    <subcellularLocation>
        <location evidence="1">Cell membrane</location>
        <topology evidence="1">Multi-pass membrane protein</topology>
    </subcellularLocation>
</comment>
<evidence type="ECO:0000256" key="5">
    <source>
        <dbReference type="ARBA" id="ARBA00023136"/>
    </source>
</evidence>
<evidence type="ECO:0000256" key="6">
    <source>
        <dbReference type="SAM" id="MobiDB-lite"/>
    </source>
</evidence>
<protein>
    <recommendedName>
        <fullName evidence="8">Type IV secretion system coupling protein TraD DNA-binding domain-containing protein</fullName>
    </recommendedName>
</protein>
<evidence type="ECO:0000256" key="7">
    <source>
        <dbReference type="SAM" id="Phobius"/>
    </source>
</evidence>
<organism evidence="9 10">
    <name type="scientific">Vibrio cholerae</name>
    <dbReference type="NCBI Taxonomy" id="666"/>
    <lineage>
        <taxon>Bacteria</taxon>
        <taxon>Pseudomonadati</taxon>
        <taxon>Pseudomonadota</taxon>
        <taxon>Gammaproteobacteria</taxon>
        <taxon>Vibrionales</taxon>
        <taxon>Vibrionaceae</taxon>
        <taxon>Vibrio</taxon>
    </lineage>
</organism>
<comment type="caution">
    <text evidence="9">The sequence shown here is derived from an EMBL/GenBank/DDBJ whole genome shotgun (WGS) entry which is preliminary data.</text>
</comment>
<evidence type="ECO:0000256" key="2">
    <source>
        <dbReference type="ARBA" id="ARBA00022475"/>
    </source>
</evidence>
<evidence type="ECO:0000259" key="8">
    <source>
        <dbReference type="Pfam" id="PF10412"/>
    </source>
</evidence>
<dbReference type="Gene3D" id="3.40.50.300">
    <property type="entry name" value="P-loop containing nucleotide triphosphate hydrolases"/>
    <property type="match status" value="2"/>
</dbReference>
<keyword evidence="2" id="KW-1003">Cell membrane</keyword>
<feature type="compositionally biased region" description="Polar residues" evidence="6">
    <location>
        <begin position="630"/>
        <end position="643"/>
    </location>
</feature>
<sequence length="643" mass="72911">MAKTGTTNNLIRGGQQFTLELNMFLQNFKNHFKIILFFSAIIFVLIAIYNHDETDRKWAVVWAKSYVNTQVLKGNINKTYEVDNGKNKVNLTWQQYYSNPSVIERKDSFVNSIYTSFWYSVFAACFMLFLHVRYIIRKGAKSTNSEHVRGSEFSDIKEVDKQLKLTINSLKKERGESFLQCFGLPLIQGAECSGIALCGSPGVGKSTELFSIADQFRKQGKRMFIYDMGGEFVSRYYREGKDHILNPLDKRSKNWDVWAEGKDIGTYSTICRALIPESKSGDPIWYTAPRSVLTHVIAEVGMKTTNPEIANILRVIYRMDTKTMAKVLKSTDANAMFNTEAEKFAASIRGIIGSYAEALRYLKSGGERFSIKEWLRNDDDDSWVFVSVTDEHSDILAPLITVWFEIFASTALSLTPDYKRRIGLAVDEIPTLNEIPSLLKVINLGRKYGIVPMIGYQSYYLLEDKYGEKKAKALIDAMSVFAAFRCNGNDGAKKAAEQLGTQEIEQGLEGNTFGQADLRDATSVNRQAKDNRNLVLPSEVQALQDEECYVNFHRGIPVTKVRLKFKKPEPHQPGFIDNGVAMQIDARTLEPFEQVENIDEYLDRIEEEVKKEQEEALAAQKGQVKPEPVVTQNQDVDSSTFIS</sequence>
<reference evidence="9 10" key="1">
    <citation type="journal article" date="2017" name="Emerg. Infect. Dis.">
        <title>Carbapenemase VCC-1-Producing Vibrio cholerae in Coastal Waters of Germany.</title>
        <authorList>
            <person name="Hammerl J.A."/>
            <person name="Jackel C."/>
            <person name="Bortolaia V."/>
            <person name="Schwartz K."/>
            <person name="Bier N."/>
            <person name="Hendriksen R.S."/>
            <person name="Guerra B."/>
            <person name="Strauch E."/>
        </authorList>
    </citation>
    <scope>NUCLEOTIDE SEQUENCE [LARGE SCALE GENOMIC DNA]</scope>
    <source>
        <strain evidence="9 10">VN-2825</strain>
    </source>
</reference>
<feature type="transmembrane region" description="Helical" evidence="7">
    <location>
        <begin position="32"/>
        <end position="49"/>
    </location>
</feature>
<proteinExistence type="predicted"/>
<keyword evidence="5 7" id="KW-0472">Membrane</keyword>
<dbReference type="PANTHER" id="PTHR37937:SF1">
    <property type="entry name" value="CONJUGATIVE TRANSFER: DNA TRANSPORT"/>
    <property type="match status" value="1"/>
</dbReference>
<evidence type="ECO:0000256" key="4">
    <source>
        <dbReference type="ARBA" id="ARBA00022989"/>
    </source>
</evidence>
<evidence type="ECO:0000313" key="10">
    <source>
        <dbReference type="Proteomes" id="UP000266701"/>
    </source>
</evidence>
<dbReference type="PANTHER" id="PTHR37937">
    <property type="entry name" value="CONJUGATIVE TRANSFER: DNA TRANSPORT"/>
    <property type="match status" value="1"/>
</dbReference>
<name>A0A395U0K4_VIBCL</name>
<dbReference type="GO" id="GO:0005886">
    <property type="term" value="C:plasma membrane"/>
    <property type="evidence" value="ECO:0007669"/>
    <property type="project" value="UniProtKB-SubCell"/>
</dbReference>
<keyword evidence="4 7" id="KW-1133">Transmembrane helix</keyword>
<evidence type="ECO:0000256" key="1">
    <source>
        <dbReference type="ARBA" id="ARBA00004651"/>
    </source>
</evidence>